<comment type="caution">
    <text evidence="2">The sequence shown here is derived from an EMBL/GenBank/DDBJ whole genome shotgun (WGS) entry which is preliminary data.</text>
</comment>
<dbReference type="STRING" id="3983.A0A2C9ULE4"/>
<feature type="transmembrane region" description="Helical" evidence="1">
    <location>
        <begin position="114"/>
        <end position="139"/>
    </location>
</feature>
<keyword evidence="1" id="KW-1133">Transmembrane helix</keyword>
<keyword evidence="3" id="KW-1185">Reference proteome</keyword>
<gene>
    <name evidence="2" type="ORF">MANES_14G135200v8</name>
</gene>
<evidence type="ECO:0000313" key="3">
    <source>
        <dbReference type="Proteomes" id="UP000091857"/>
    </source>
</evidence>
<dbReference type="PANTHER" id="PTHR33782:SF20">
    <property type="match status" value="1"/>
</dbReference>
<dbReference type="EMBL" id="CM004400">
    <property type="protein sequence ID" value="OAY31728.1"/>
    <property type="molecule type" value="Genomic_DNA"/>
</dbReference>
<dbReference type="PANTHER" id="PTHR33782">
    <property type="entry name" value="OS01G0121600 PROTEIN"/>
    <property type="match status" value="1"/>
</dbReference>
<accession>A0A2C9ULE4</accession>
<dbReference type="Proteomes" id="UP000091857">
    <property type="component" value="Chromosome 14"/>
</dbReference>
<evidence type="ECO:0000256" key="1">
    <source>
        <dbReference type="SAM" id="Phobius"/>
    </source>
</evidence>
<name>A0A2C9ULE4_MANES</name>
<protein>
    <submittedName>
        <fullName evidence="2">Uncharacterized protein</fullName>
    </submittedName>
</protein>
<organism evidence="2 3">
    <name type="scientific">Manihot esculenta</name>
    <name type="common">Cassava</name>
    <name type="synonym">Jatropha manihot</name>
    <dbReference type="NCBI Taxonomy" id="3983"/>
    <lineage>
        <taxon>Eukaryota</taxon>
        <taxon>Viridiplantae</taxon>
        <taxon>Streptophyta</taxon>
        <taxon>Embryophyta</taxon>
        <taxon>Tracheophyta</taxon>
        <taxon>Spermatophyta</taxon>
        <taxon>Magnoliopsida</taxon>
        <taxon>eudicotyledons</taxon>
        <taxon>Gunneridae</taxon>
        <taxon>Pentapetalae</taxon>
        <taxon>rosids</taxon>
        <taxon>fabids</taxon>
        <taxon>Malpighiales</taxon>
        <taxon>Euphorbiaceae</taxon>
        <taxon>Crotonoideae</taxon>
        <taxon>Manihoteae</taxon>
        <taxon>Manihot</taxon>
    </lineage>
</organism>
<keyword evidence="1" id="KW-0472">Membrane</keyword>
<dbReference type="AlphaFoldDB" id="A0A2C9ULE4"/>
<dbReference type="Gramene" id="Manes.14G135200.1.v8.1">
    <property type="protein sequence ID" value="Manes.14G135200.1.v8.1.CDS.1"/>
    <property type="gene ID" value="Manes.14G135200.v8.1"/>
</dbReference>
<sequence length="149" mass="17214">MEKPTILHSSSSPVLPPHPFPAKMLHFHLKLSWKPSHKISASRRDGFDYEGKSVDENMVVLRKRIQEMKMTEENYEYPTEWMEWEKQYYPEYNSHVCEAVGFLQSALMNTRPSLALGLLALFMLCVPTSVLIIMLHLWGCLAAHIPSLL</sequence>
<keyword evidence="1" id="KW-0812">Transmembrane</keyword>
<reference evidence="3" key="1">
    <citation type="journal article" date="2016" name="Nat. Biotechnol.">
        <title>Sequencing wild and cultivated cassava and related species reveals extensive interspecific hybridization and genetic diversity.</title>
        <authorList>
            <person name="Bredeson J.V."/>
            <person name="Lyons J.B."/>
            <person name="Prochnik S.E."/>
            <person name="Wu G.A."/>
            <person name="Ha C.M."/>
            <person name="Edsinger-Gonzales E."/>
            <person name="Grimwood J."/>
            <person name="Schmutz J."/>
            <person name="Rabbi I.Y."/>
            <person name="Egesi C."/>
            <person name="Nauluvula P."/>
            <person name="Lebot V."/>
            <person name="Ndunguru J."/>
            <person name="Mkamilo G."/>
            <person name="Bart R.S."/>
            <person name="Setter T.L."/>
            <person name="Gleadow R.M."/>
            <person name="Kulakow P."/>
            <person name="Ferguson M.E."/>
            <person name="Rounsley S."/>
            <person name="Rokhsar D.S."/>
        </authorList>
    </citation>
    <scope>NUCLEOTIDE SEQUENCE [LARGE SCALE GENOMIC DNA]</scope>
    <source>
        <strain evidence="3">cv. AM560-2</strain>
    </source>
</reference>
<dbReference type="OrthoDB" id="672819at2759"/>
<evidence type="ECO:0000313" key="2">
    <source>
        <dbReference type="EMBL" id="OAY31728.1"/>
    </source>
</evidence>
<proteinExistence type="predicted"/>